<feature type="transmembrane region" description="Helical" evidence="7">
    <location>
        <begin position="278"/>
        <end position="311"/>
    </location>
</feature>
<dbReference type="AlphaFoldDB" id="A0A143BPH5"/>
<dbReference type="PIRSF" id="PIRSF005419">
    <property type="entry name" value="FlhA"/>
    <property type="match status" value="1"/>
</dbReference>
<gene>
    <name evidence="7" type="primary">flhA</name>
    <name evidence="8" type="ORF">GEMMAAP_02290</name>
</gene>
<dbReference type="Gene3D" id="1.10.8.540">
    <property type="entry name" value="FHIPEP family, domain 3"/>
    <property type="match status" value="1"/>
</dbReference>
<dbReference type="InterPro" id="IPR006301">
    <property type="entry name" value="FlhA"/>
</dbReference>
<dbReference type="PANTHER" id="PTHR30161:SF1">
    <property type="entry name" value="FLAGELLAR BIOSYNTHESIS PROTEIN FLHA-RELATED"/>
    <property type="match status" value="1"/>
</dbReference>
<evidence type="ECO:0000256" key="4">
    <source>
        <dbReference type="ARBA" id="ARBA00022692"/>
    </source>
</evidence>
<keyword evidence="3 7" id="KW-1003">Cell membrane</keyword>
<organism evidence="8 9">
    <name type="scientific">Gemmatimonas phototrophica</name>
    <dbReference type="NCBI Taxonomy" id="1379270"/>
    <lineage>
        <taxon>Bacteria</taxon>
        <taxon>Pseudomonadati</taxon>
        <taxon>Gemmatimonadota</taxon>
        <taxon>Gemmatimonadia</taxon>
        <taxon>Gemmatimonadales</taxon>
        <taxon>Gemmatimonadaceae</taxon>
        <taxon>Gemmatimonas</taxon>
    </lineage>
</organism>
<accession>A0A143BPH5</accession>
<comment type="subcellular location">
    <subcellularLocation>
        <location evidence="1 7">Cell membrane</location>
        <topology evidence="1 7">Multi-pass membrane protein</topology>
    </subcellularLocation>
</comment>
<dbReference type="Proteomes" id="UP000076404">
    <property type="component" value="Chromosome"/>
</dbReference>
<dbReference type="GO" id="GO:0044780">
    <property type="term" value="P:bacterial-type flagellum assembly"/>
    <property type="evidence" value="ECO:0007669"/>
    <property type="project" value="InterPro"/>
</dbReference>
<dbReference type="InterPro" id="IPR042194">
    <property type="entry name" value="FHIPEP_1"/>
</dbReference>
<proteinExistence type="inferred from homology"/>
<keyword evidence="7" id="KW-1006">Bacterial flagellum protein export</keyword>
<protein>
    <recommendedName>
        <fullName evidence="7">Flagellar biosynthesis protein FlhA</fullName>
    </recommendedName>
</protein>
<dbReference type="GO" id="GO:0005886">
    <property type="term" value="C:plasma membrane"/>
    <property type="evidence" value="ECO:0007669"/>
    <property type="project" value="UniProtKB-SubCell"/>
</dbReference>
<dbReference type="PANTHER" id="PTHR30161">
    <property type="entry name" value="FLAGELLAR EXPORT PROTEIN, MEMBRANE FLHA SUBUNIT-RELATED"/>
    <property type="match status" value="1"/>
</dbReference>
<feature type="transmembrane region" description="Helical" evidence="7">
    <location>
        <begin position="101"/>
        <end position="128"/>
    </location>
</feature>
<name>A0A143BPH5_9BACT</name>
<comment type="function">
    <text evidence="7">Required for formation of the rod structure of the flagellar apparatus. Together with FliI and FliH, may constitute the export apparatus of flagellin.</text>
</comment>
<evidence type="ECO:0000256" key="3">
    <source>
        <dbReference type="ARBA" id="ARBA00022475"/>
    </source>
</evidence>
<comment type="similarity">
    <text evidence="2 7">Belongs to the FHIPEP (flagella/HR/invasion proteins export pore) family.</text>
</comment>
<keyword evidence="7" id="KW-1005">Bacterial flagellum biogenesis</keyword>
<dbReference type="InterPro" id="IPR042196">
    <property type="entry name" value="FHIPEP_4"/>
</dbReference>
<dbReference type="NCBIfam" id="TIGR01398">
    <property type="entry name" value="FlhA"/>
    <property type="match status" value="1"/>
</dbReference>
<feature type="transmembrane region" description="Helical" evidence="7">
    <location>
        <begin position="12"/>
        <end position="31"/>
    </location>
</feature>
<dbReference type="PROSITE" id="PS00994">
    <property type="entry name" value="FHIPEP"/>
    <property type="match status" value="1"/>
</dbReference>
<evidence type="ECO:0000256" key="2">
    <source>
        <dbReference type="ARBA" id="ARBA00008835"/>
    </source>
</evidence>
<feature type="transmembrane region" description="Helical" evidence="7">
    <location>
        <begin position="68"/>
        <end position="89"/>
    </location>
</feature>
<evidence type="ECO:0000256" key="7">
    <source>
        <dbReference type="RuleBase" id="RU364093"/>
    </source>
</evidence>
<keyword evidence="5 7" id="KW-1133">Transmembrane helix</keyword>
<evidence type="ECO:0000313" key="8">
    <source>
        <dbReference type="EMBL" id="AMW06485.1"/>
    </source>
</evidence>
<evidence type="ECO:0000256" key="1">
    <source>
        <dbReference type="ARBA" id="ARBA00004651"/>
    </source>
</evidence>
<dbReference type="Gene3D" id="3.40.50.12790">
    <property type="entry name" value="FHIPEP family, domain 4"/>
    <property type="match status" value="1"/>
</dbReference>
<feature type="transmembrane region" description="Helical" evidence="7">
    <location>
        <begin position="38"/>
        <end position="56"/>
    </location>
</feature>
<dbReference type="STRING" id="1379270.GEMMAAP_02290"/>
<dbReference type="EMBL" id="CP011454">
    <property type="protein sequence ID" value="AMW06485.1"/>
    <property type="molecule type" value="Genomic_DNA"/>
</dbReference>
<reference evidence="8 9" key="1">
    <citation type="journal article" date="2014" name="Proc. Natl. Acad. Sci. U.S.A.">
        <title>Functional type 2 photosynthetic reaction centers found in the rare bacterial phylum Gemmatimonadetes.</title>
        <authorList>
            <person name="Zeng Y."/>
            <person name="Feng F."/>
            <person name="Medova H."/>
            <person name="Dean J."/>
            <person name="Koblizek M."/>
        </authorList>
    </citation>
    <scope>NUCLEOTIDE SEQUENCE [LARGE SCALE GENOMIC DNA]</scope>
    <source>
        <strain evidence="8 9">AP64</strain>
    </source>
</reference>
<dbReference type="GO" id="GO:0009306">
    <property type="term" value="P:protein secretion"/>
    <property type="evidence" value="ECO:0007669"/>
    <property type="project" value="InterPro"/>
</dbReference>
<dbReference type="InterPro" id="IPR042193">
    <property type="entry name" value="FHIPEP_3"/>
</dbReference>
<dbReference type="InterPro" id="IPR001712">
    <property type="entry name" value="T3SS_FHIPEP"/>
</dbReference>
<keyword evidence="7" id="KW-0813">Transport</keyword>
<dbReference type="Gene3D" id="3.40.30.60">
    <property type="entry name" value="FHIPEP family, domain 1"/>
    <property type="match status" value="1"/>
</dbReference>
<feature type="transmembrane region" description="Helical" evidence="7">
    <location>
        <begin position="237"/>
        <end position="258"/>
    </location>
</feature>
<evidence type="ECO:0000256" key="6">
    <source>
        <dbReference type="ARBA" id="ARBA00023136"/>
    </source>
</evidence>
<keyword evidence="9" id="KW-1185">Reference proteome</keyword>
<feature type="transmembrane region" description="Helical" evidence="7">
    <location>
        <begin position="196"/>
        <end position="216"/>
    </location>
</feature>
<evidence type="ECO:0000313" key="9">
    <source>
        <dbReference type="Proteomes" id="UP000076404"/>
    </source>
</evidence>
<dbReference type="InterPro" id="IPR025505">
    <property type="entry name" value="FHIPEP_CS"/>
</dbReference>
<keyword evidence="6 7" id="KW-0472">Membrane</keyword>
<reference evidence="8 9" key="2">
    <citation type="journal article" date="2016" name="Environ. Microbiol. Rep.">
        <title>Metagenomic evidence for the presence of phototrophic Gemmatimonadetes bacteria in diverse environments.</title>
        <authorList>
            <person name="Zeng Y."/>
            <person name="Baumbach J."/>
            <person name="Barbosa E.G."/>
            <person name="Azevedo V."/>
            <person name="Zhang C."/>
            <person name="Koblizek M."/>
        </authorList>
    </citation>
    <scope>NUCLEOTIDE SEQUENCE [LARGE SCALE GENOMIC DNA]</scope>
    <source>
        <strain evidence="8 9">AP64</strain>
    </source>
</reference>
<dbReference type="PRINTS" id="PR00949">
    <property type="entry name" value="TYPE3IMAPROT"/>
</dbReference>
<dbReference type="eggNOG" id="COG1298">
    <property type="taxonomic scope" value="Bacteria"/>
</dbReference>
<keyword evidence="7" id="KW-0653">Protein transport</keyword>
<keyword evidence="4 7" id="KW-0812">Transmembrane</keyword>
<dbReference type="KEGG" id="gph:GEMMAAP_02290"/>
<evidence type="ECO:0000256" key="5">
    <source>
        <dbReference type="ARBA" id="ARBA00022989"/>
    </source>
</evidence>
<sequence length="691" mass="73325">MPAPVALKGKVAEFALALVVVTILALIIVPLPPTLLDLFLAASIGSSLVVLLVALQTTNPLDFSSFPALLLLLTLFRIGLNVSSTRLILTEAHAGKVIESFGQFVIGGNYAVGIVIFLILIGINFIVITKGAGRIAEVAARFTLDAMPGKQMAIDADLSAGLIDEKDARIRRDEIARTADFYGAMDGASKYVKGDAILGILVVIVNIVGGIFIGVIQRGMDIGKAASTYTLLTVGDGLVSQVPALIISTAAGLMVTAATSSEKMGSALSTQLGSQPRAMWMVAGVLLAFSLIPGLPMFPFLAMAAGAATLAKVSEKKVKEREALSLVMTPTTGEITEAPAAPDPMHDLLQIDPIELEVGYALIPLVDEGQGGDLLERISLLRKQAALELGILVPPIRIRDDIRLPANEYVIKLRGSEVARAEVLPRFMMALNTGGVVAEIDGMETIDPSFGMPARWVAAARRAEAEALGYVVVEPTTVVATHLLETLKGSAAELLGRQEVQEMVETLKKSHPALVEEIIPGKVSLSVLHRVLQRLLRERVPIRDLVTILEAIGDGAEATKDPEALTEVVRKSLTNVIARLFADQTGTVRGITIGSRLESALLGLFSPRNSQPNAPVLTPESLAAMLRDLNNLATTYAVDGRPMPLITPPSLRVGVRRLIEPVLPSLPVVSLAELPAQITLSSVATWEMPNA</sequence>
<dbReference type="Pfam" id="PF00771">
    <property type="entry name" value="FHIPEP"/>
    <property type="match status" value="1"/>
</dbReference>